<organism evidence="1 2">
    <name type="scientific">Cetraspora pellucida</name>
    <dbReference type="NCBI Taxonomy" id="1433469"/>
    <lineage>
        <taxon>Eukaryota</taxon>
        <taxon>Fungi</taxon>
        <taxon>Fungi incertae sedis</taxon>
        <taxon>Mucoromycota</taxon>
        <taxon>Glomeromycotina</taxon>
        <taxon>Glomeromycetes</taxon>
        <taxon>Diversisporales</taxon>
        <taxon>Gigasporaceae</taxon>
        <taxon>Cetraspora</taxon>
    </lineage>
</organism>
<comment type="caution">
    <text evidence="1">The sequence shown here is derived from an EMBL/GenBank/DDBJ whole genome shotgun (WGS) entry which is preliminary data.</text>
</comment>
<gene>
    <name evidence="1" type="ORF">CPELLU_LOCUS4331</name>
</gene>
<name>A0A9N9FJS2_9GLOM</name>
<dbReference type="EMBL" id="CAJVQA010002251">
    <property type="protein sequence ID" value="CAG8541735.1"/>
    <property type="molecule type" value="Genomic_DNA"/>
</dbReference>
<dbReference type="AlphaFoldDB" id="A0A9N9FJS2"/>
<dbReference type="Proteomes" id="UP000789759">
    <property type="component" value="Unassembled WGS sequence"/>
</dbReference>
<reference evidence="1" key="1">
    <citation type="submission" date="2021-06" db="EMBL/GenBank/DDBJ databases">
        <authorList>
            <person name="Kallberg Y."/>
            <person name="Tangrot J."/>
            <person name="Rosling A."/>
        </authorList>
    </citation>
    <scope>NUCLEOTIDE SEQUENCE</scope>
    <source>
        <strain evidence="1">FL966</strain>
    </source>
</reference>
<sequence length="79" mass="9388">MLVNCKHYQALHWLLKSLTNCYYNEKVVLALLDNVSKLIMKLLTQNLLITKETYLKQIQLFAEETTFLQKELQKILKEC</sequence>
<keyword evidence="2" id="KW-1185">Reference proteome</keyword>
<proteinExistence type="predicted"/>
<protein>
    <submittedName>
        <fullName evidence="1">21519_t:CDS:1</fullName>
    </submittedName>
</protein>
<accession>A0A9N9FJS2</accession>
<evidence type="ECO:0000313" key="2">
    <source>
        <dbReference type="Proteomes" id="UP000789759"/>
    </source>
</evidence>
<evidence type="ECO:0000313" key="1">
    <source>
        <dbReference type="EMBL" id="CAG8541735.1"/>
    </source>
</evidence>